<dbReference type="RefSeq" id="WP_115976012.1">
    <property type="nucleotide sequence ID" value="NZ_NOJZ02000008.1"/>
</dbReference>
<evidence type="ECO:0000313" key="2">
    <source>
        <dbReference type="Proteomes" id="UP000243494"/>
    </source>
</evidence>
<accession>A0A371ITG9</accession>
<name>A0A371ITG9_9FIRM</name>
<evidence type="ECO:0000313" key="1">
    <source>
        <dbReference type="EMBL" id="RDY23755.1"/>
    </source>
</evidence>
<comment type="caution">
    <text evidence="1">The sequence shown here is derived from an EMBL/GenBank/DDBJ whole genome shotgun (WGS) entry which is preliminary data.</text>
</comment>
<keyword evidence="2" id="KW-1185">Reference proteome</keyword>
<organism evidence="1 2">
    <name type="scientific">Romboutsia maritimum</name>
    <dbReference type="NCBI Taxonomy" id="2020948"/>
    <lineage>
        <taxon>Bacteria</taxon>
        <taxon>Bacillati</taxon>
        <taxon>Bacillota</taxon>
        <taxon>Clostridia</taxon>
        <taxon>Peptostreptococcales</taxon>
        <taxon>Peptostreptococcaceae</taxon>
        <taxon>Romboutsia</taxon>
    </lineage>
</organism>
<gene>
    <name evidence="1" type="ORF">CHF27_006425</name>
</gene>
<dbReference type="OrthoDB" id="9945599at2"/>
<dbReference type="Proteomes" id="UP000243494">
    <property type="component" value="Unassembled WGS sequence"/>
</dbReference>
<proteinExistence type="predicted"/>
<sequence>MDKIKELAKKHKIITGIIVLSIIGMFVPNDNSNIDKNKHSEIKEVAVEQKKEPSRSKEELIDTLDTYDKMYSNHLEGIDKIASENDPIAMQKSFAQTRDISEMAFTKIVEIKGEYEVDSQEYKALNELQVAFNTLSSACKDGIKYIDKQEYKYLEKYEKHIKEANLFIANFQEAKSNIN</sequence>
<protein>
    <submittedName>
        <fullName evidence="1">Uncharacterized protein</fullName>
    </submittedName>
</protein>
<dbReference type="AlphaFoldDB" id="A0A371ITG9"/>
<dbReference type="EMBL" id="NOJZ02000008">
    <property type="protein sequence ID" value="RDY23755.1"/>
    <property type="molecule type" value="Genomic_DNA"/>
</dbReference>
<reference evidence="1 2" key="1">
    <citation type="journal article" date="2017" name="Genome Announc.">
        <title>Draft Genome Sequence of Romboutsia maritimum sp. nov. Strain CCRI-22766(T), Isolated from Coastal Estuarine Mud.</title>
        <authorList>
            <person name="Maheux A.F."/>
            <person name="Boudreau D.K."/>
            <person name="Berube E."/>
            <person name="Boissinot M."/>
            <person name="Raymond F."/>
            <person name="Brodeur S."/>
            <person name="Corbeil J."/>
            <person name="Brightwell G."/>
            <person name="Broda D."/>
            <person name="Omar R.F."/>
            <person name="Bergeron M.G."/>
        </authorList>
    </citation>
    <scope>NUCLEOTIDE SEQUENCE [LARGE SCALE GENOMIC DNA]</scope>
    <source>
        <strain evidence="1 2">CCRI-22766</strain>
    </source>
</reference>